<dbReference type="EMBL" id="VLKN01000007">
    <property type="protein sequence ID" value="TWI00309.1"/>
    <property type="molecule type" value="Genomic_DNA"/>
</dbReference>
<dbReference type="PANTHER" id="PTHR33540:SF1">
    <property type="entry name" value="N-ACETYLMURAMATE_N-ACETYLGLUCOSAMINE KINASE"/>
    <property type="match status" value="1"/>
</dbReference>
<reference evidence="4 5" key="1">
    <citation type="journal article" date="2015" name="Stand. Genomic Sci.">
        <title>Genomic Encyclopedia of Bacterial and Archaeal Type Strains, Phase III: the genomes of soil and plant-associated and newly described type strains.</title>
        <authorList>
            <person name="Whitman W.B."/>
            <person name="Woyke T."/>
            <person name="Klenk H.P."/>
            <person name="Zhou Y."/>
            <person name="Lilburn T.G."/>
            <person name="Beck B.J."/>
            <person name="De Vos P."/>
            <person name="Vandamme P."/>
            <person name="Eisen J.A."/>
            <person name="Garrity G."/>
            <person name="Hugenholtz P."/>
            <person name="Kyrpides N.C."/>
        </authorList>
    </citation>
    <scope>NUCLEOTIDE SEQUENCE [LARGE SCALE GENOMIC DNA]</scope>
    <source>
        <strain evidence="4 5">CGMCC 1.10821</strain>
    </source>
</reference>
<dbReference type="PANTHER" id="PTHR33540">
    <property type="entry name" value="TRNA THREONYLCARBAMOYLADENOSINE BIOSYNTHESIS PROTEIN TSAE"/>
    <property type="match status" value="1"/>
</dbReference>
<dbReference type="Proteomes" id="UP000315167">
    <property type="component" value="Unassembled WGS sequence"/>
</dbReference>
<dbReference type="SUPFAM" id="SSF56112">
    <property type="entry name" value="Protein kinase-like (PK-like)"/>
    <property type="match status" value="1"/>
</dbReference>
<keyword evidence="2" id="KW-0067">ATP-binding</keyword>
<keyword evidence="5" id="KW-1185">Reference proteome</keyword>
<protein>
    <recommendedName>
        <fullName evidence="3">Aminoglycoside phosphotransferase domain-containing protein</fullName>
    </recommendedName>
</protein>
<proteinExistence type="predicted"/>
<dbReference type="AlphaFoldDB" id="A0A562KXZ9"/>
<dbReference type="InterPro" id="IPR011009">
    <property type="entry name" value="Kinase-like_dom_sf"/>
</dbReference>
<evidence type="ECO:0000313" key="5">
    <source>
        <dbReference type="Proteomes" id="UP000315167"/>
    </source>
</evidence>
<gene>
    <name evidence="4" type="ORF">IP90_02855</name>
</gene>
<dbReference type="GO" id="GO:0005524">
    <property type="term" value="F:ATP binding"/>
    <property type="evidence" value="ECO:0007669"/>
    <property type="project" value="UniProtKB-KW"/>
</dbReference>
<sequence>MGMLAVQYGSDPGAGLSYALAAGNRMNAASVFIDREEARLGWARRVLDDAGMVLQRASVDAGHRSYWRTLGNAPSHIVMDSPPGLEDVRPWLRMHDLLENGGVRVPRVLARDVEAGFLLLEDLGGPTLAQALDADNADAHFGAAIEQLLRLQLIAPPAGMGEFGEALLQRDAGLFEEWFLRRHLGLQLDRADLDQLERVQRRLMDNALAQARVLTHRDFMPRNLMPVSPGPAVLDFQDCVRGPIAYDPVSLFKDAFVSWPLARVDGWLAQYHARALAVGLPVPTLETFMRDADWLGVQRHLKILGIFARLHHRDGKRKYLPDAPRFIAYLDEVLPRHRELAPLRELFDAHIRPAMQALSPHDDAPGSAS</sequence>
<evidence type="ECO:0000256" key="1">
    <source>
        <dbReference type="ARBA" id="ARBA00022741"/>
    </source>
</evidence>
<evidence type="ECO:0000313" key="4">
    <source>
        <dbReference type="EMBL" id="TWI00309.1"/>
    </source>
</evidence>
<comment type="caution">
    <text evidence="4">The sequence shown here is derived from an EMBL/GenBank/DDBJ whole genome shotgun (WGS) entry which is preliminary data.</text>
</comment>
<evidence type="ECO:0000259" key="3">
    <source>
        <dbReference type="Pfam" id="PF01636"/>
    </source>
</evidence>
<dbReference type="Pfam" id="PF01636">
    <property type="entry name" value="APH"/>
    <property type="match status" value="1"/>
</dbReference>
<organism evidence="4 5">
    <name type="scientific">Luteimonas cucumeris</name>
    <dbReference type="NCBI Taxonomy" id="985012"/>
    <lineage>
        <taxon>Bacteria</taxon>
        <taxon>Pseudomonadati</taxon>
        <taxon>Pseudomonadota</taxon>
        <taxon>Gammaproteobacteria</taxon>
        <taxon>Lysobacterales</taxon>
        <taxon>Lysobacteraceae</taxon>
        <taxon>Luteimonas</taxon>
    </lineage>
</organism>
<accession>A0A562KXZ9</accession>
<dbReference type="Gene3D" id="3.90.1200.10">
    <property type="match status" value="1"/>
</dbReference>
<dbReference type="InterPro" id="IPR002575">
    <property type="entry name" value="Aminoglycoside_PTrfase"/>
</dbReference>
<dbReference type="Gene3D" id="3.30.200.20">
    <property type="entry name" value="Phosphorylase Kinase, domain 1"/>
    <property type="match status" value="1"/>
</dbReference>
<keyword evidence="1" id="KW-0547">Nucleotide-binding</keyword>
<name>A0A562KXZ9_9GAMM</name>
<feature type="domain" description="Aminoglycoside phosphotransferase" evidence="3">
    <location>
        <begin position="55"/>
        <end position="274"/>
    </location>
</feature>
<evidence type="ECO:0000256" key="2">
    <source>
        <dbReference type="ARBA" id="ARBA00022840"/>
    </source>
</evidence>